<reference evidence="3" key="2">
    <citation type="submission" date="2025-08" db="UniProtKB">
        <authorList>
            <consortium name="RefSeq"/>
        </authorList>
    </citation>
    <scope>IDENTIFICATION</scope>
    <source>
        <tissue evidence="3">Leaf</tissue>
    </source>
</reference>
<keyword evidence="1" id="KW-1133">Transmembrane helix</keyword>
<sequence>MFPGVFMQKPEKSVALKELKSHVALFAACVVLIRSATYVLSYFSDSMEELKIDL</sequence>
<protein>
    <submittedName>
        <fullName evidence="3">Mitochondrial import receptor subunit TOM6 homolog</fullName>
    </submittedName>
</protein>
<keyword evidence="1" id="KW-0472">Membrane</keyword>
<dbReference type="InterPro" id="IPR034554">
    <property type="entry name" value="TOM6_plants"/>
</dbReference>
<evidence type="ECO:0000313" key="3">
    <source>
        <dbReference type="RefSeq" id="XP_019096849.1"/>
    </source>
</evidence>
<keyword evidence="2" id="KW-1185">Reference proteome</keyword>
<reference evidence="2" key="1">
    <citation type="journal article" date="2014" name="Nat. Commun.">
        <title>The emerging biofuel crop Camelina sativa retains a highly undifferentiated hexaploid genome structure.</title>
        <authorList>
            <person name="Kagale S."/>
            <person name="Koh C."/>
            <person name="Nixon J."/>
            <person name="Bollina V."/>
            <person name="Clarke W.E."/>
            <person name="Tuteja R."/>
            <person name="Spillane C."/>
            <person name="Robinson S.J."/>
            <person name="Links M.G."/>
            <person name="Clarke C."/>
            <person name="Higgins E.E."/>
            <person name="Huebert T."/>
            <person name="Sharpe A.G."/>
            <person name="Parkin I.A."/>
        </authorList>
    </citation>
    <scope>NUCLEOTIDE SEQUENCE [LARGE SCALE GENOMIC DNA]</scope>
    <source>
        <strain evidence="2">cv. DH55</strain>
    </source>
</reference>
<dbReference type="GeneID" id="109131019"/>
<organism evidence="2 3">
    <name type="scientific">Camelina sativa</name>
    <name type="common">False flax</name>
    <name type="synonym">Myagrum sativum</name>
    <dbReference type="NCBI Taxonomy" id="90675"/>
    <lineage>
        <taxon>Eukaryota</taxon>
        <taxon>Viridiplantae</taxon>
        <taxon>Streptophyta</taxon>
        <taxon>Embryophyta</taxon>
        <taxon>Tracheophyta</taxon>
        <taxon>Spermatophyta</taxon>
        <taxon>Magnoliopsida</taxon>
        <taxon>eudicotyledons</taxon>
        <taxon>Gunneridae</taxon>
        <taxon>Pentapetalae</taxon>
        <taxon>rosids</taxon>
        <taxon>malvids</taxon>
        <taxon>Brassicales</taxon>
        <taxon>Brassicaceae</taxon>
        <taxon>Camelineae</taxon>
        <taxon>Camelina</taxon>
    </lineage>
</organism>
<dbReference type="PANTHER" id="PTHR35999:SF1">
    <property type="entry name" value="MITOCHONDRIAL IMPORT RECEPTOR SUBUNIT TOM6 HOMOLOG"/>
    <property type="match status" value="1"/>
</dbReference>
<feature type="transmembrane region" description="Helical" evidence="1">
    <location>
        <begin position="21"/>
        <end position="44"/>
    </location>
</feature>
<keyword evidence="3" id="KW-0675">Receptor</keyword>
<evidence type="ECO:0000256" key="1">
    <source>
        <dbReference type="SAM" id="Phobius"/>
    </source>
</evidence>
<dbReference type="Proteomes" id="UP000694864">
    <property type="component" value="Chromosome 19"/>
</dbReference>
<dbReference type="RefSeq" id="XP_019096849.1">
    <property type="nucleotide sequence ID" value="XM_019241304.1"/>
</dbReference>
<proteinExistence type="predicted"/>
<keyword evidence="1" id="KW-0812">Transmembrane</keyword>
<name>A0ABM1RCW1_CAMSA</name>
<evidence type="ECO:0000313" key="2">
    <source>
        <dbReference type="Proteomes" id="UP000694864"/>
    </source>
</evidence>
<gene>
    <name evidence="3" type="primary">LOC109131019</name>
</gene>
<accession>A0ABM1RCW1</accession>
<dbReference type="PANTHER" id="PTHR35999">
    <property type="entry name" value="MITOCHONDRIAL IMPORT RECEPTOR SUBUNIT TOM6 HOMOLOG"/>
    <property type="match status" value="1"/>
</dbReference>